<feature type="domain" description="Calcineurin-like phosphoesterase" evidence="2">
    <location>
        <begin position="3"/>
        <end position="215"/>
    </location>
</feature>
<proteinExistence type="inferred from homology"/>
<gene>
    <name evidence="3" type="ORF">GC093_32865</name>
</gene>
<accession>A0A972GW30</accession>
<organism evidence="3 4">
    <name type="scientific">Paenibacillus foliorum</name>
    <dbReference type="NCBI Taxonomy" id="2654974"/>
    <lineage>
        <taxon>Bacteria</taxon>
        <taxon>Bacillati</taxon>
        <taxon>Bacillota</taxon>
        <taxon>Bacilli</taxon>
        <taxon>Bacillales</taxon>
        <taxon>Paenibacillaceae</taxon>
        <taxon>Paenibacillus</taxon>
    </lineage>
</organism>
<comment type="similarity">
    <text evidence="1">Belongs to the metallophosphoesterase superfamily. YfcE family.</text>
</comment>
<dbReference type="EMBL" id="WHOD01000128">
    <property type="protein sequence ID" value="NOU97984.1"/>
    <property type="molecule type" value="Genomic_DNA"/>
</dbReference>
<sequence>MSKIAIISDIHGNLTALEAVCKDISKRRIKRVICLGDLVGKGPQPAESVDRIRELCEVTLQGNWDHSVNQPHNKEGILWQQSQLGAERLDYLKQLPFSVDLHLSGRWIRLFHASSKDVYHRVTRKASRKEKLSLFEHTAMTSFPEASIIEAEAANTASAVKSPSLTPDVVGYGDLHIPFMQTIKNKNKEGLLLFNTGSVGASYEGIPQACYAIIEGKPDASVGEPFSIQTVRVPYDVEKAIAIAEQLQMPGIDRFRYEMRTGLEQ</sequence>
<dbReference type="InterPro" id="IPR024654">
    <property type="entry name" value="Calcineurin-like_PHP_lpxH"/>
</dbReference>
<dbReference type="CDD" id="cd00838">
    <property type="entry name" value="MPP_superfamily"/>
    <property type="match status" value="1"/>
</dbReference>
<dbReference type="PANTHER" id="PTHR42850:SF2">
    <property type="entry name" value="BLL5683 PROTEIN"/>
    <property type="match status" value="1"/>
</dbReference>
<dbReference type="Gene3D" id="3.60.21.10">
    <property type="match status" value="1"/>
</dbReference>
<dbReference type="AlphaFoldDB" id="A0A972GW30"/>
<dbReference type="Proteomes" id="UP000641588">
    <property type="component" value="Unassembled WGS sequence"/>
</dbReference>
<dbReference type="InterPro" id="IPR011152">
    <property type="entry name" value="Pesterase_MJ0912"/>
</dbReference>
<dbReference type="InterPro" id="IPR029052">
    <property type="entry name" value="Metallo-depent_PP-like"/>
</dbReference>
<evidence type="ECO:0000256" key="1">
    <source>
        <dbReference type="ARBA" id="ARBA00008950"/>
    </source>
</evidence>
<comment type="caution">
    <text evidence="3">The sequence shown here is derived from an EMBL/GenBank/DDBJ whole genome shotgun (WGS) entry which is preliminary data.</text>
</comment>
<name>A0A972GW30_9BACL</name>
<dbReference type="PANTHER" id="PTHR42850">
    <property type="entry name" value="METALLOPHOSPHOESTERASE"/>
    <property type="match status" value="1"/>
</dbReference>
<dbReference type="Pfam" id="PF12850">
    <property type="entry name" value="Metallophos_2"/>
    <property type="match status" value="1"/>
</dbReference>
<protein>
    <submittedName>
        <fullName evidence="3">Metallophosphoesterase</fullName>
    </submittedName>
</protein>
<dbReference type="RefSeq" id="WP_171656234.1">
    <property type="nucleotide sequence ID" value="NZ_WHOD01000128.1"/>
</dbReference>
<evidence type="ECO:0000313" key="3">
    <source>
        <dbReference type="EMBL" id="NOU97984.1"/>
    </source>
</evidence>
<dbReference type="InterPro" id="IPR050126">
    <property type="entry name" value="Ap4A_hydrolase"/>
</dbReference>
<dbReference type="GO" id="GO:0016791">
    <property type="term" value="F:phosphatase activity"/>
    <property type="evidence" value="ECO:0007669"/>
    <property type="project" value="TreeGrafter"/>
</dbReference>
<dbReference type="GO" id="GO:0005737">
    <property type="term" value="C:cytoplasm"/>
    <property type="evidence" value="ECO:0007669"/>
    <property type="project" value="TreeGrafter"/>
</dbReference>
<evidence type="ECO:0000259" key="2">
    <source>
        <dbReference type="Pfam" id="PF12850"/>
    </source>
</evidence>
<evidence type="ECO:0000313" key="4">
    <source>
        <dbReference type="Proteomes" id="UP000641588"/>
    </source>
</evidence>
<keyword evidence="4" id="KW-1185">Reference proteome</keyword>
<dbReference type="PIRSF" id="PIRSF000883">
    <property type="entry name" value="Pesterase_MJ0912"/>
    <property type="match status" value="1"/>
</dbReference>
<dbReference type="SUPFAM" id="SSF56300">
    <property type="entry name" value="Metallo-dependent phosphatases"/>
    <property type="match status" value="1"/>
</dbReference>
<reference evidence="3" key="1">
    <citation type="submission" date="2019-10" db="EMBL/GenBank/DDBJ databases">
        <title>Description of Paenibacillus glebae sp. nov.</title>
        <authorList>
            <person name="Carlier A."/>
            <person name="Qi S."/>
        </authorList>
    </citation>
    <scope>NUCLEOTIDE SEQUENCE</scope>
    <source>
        <strain evidence="3">LMG 31456</strain>
    </source>
</reference>